<proteinExistence type="predicted"/>
<gene>
    <name evidence="3" type="ORF">BINO364_LOCUS6398</name>
</gene>
<protein>
    <submittedName>
        <fullName evidence="3">Uncharacterized protein</fullName>
    </submittedName>
</protein>
<dbReference type="AlphaFoldDB" id="A0A8J9VCR6"/>
<keyword evidence="4" id="KW-1185">Reference proteome</keyword>
<feature type="chain" id="PRO_5035454804" evidence="2">
    <location>
        <begin position="32"/>
        <end position="284"/>
    </location>
</feature>
<accession>A0A8J9VCR6</accession>
<organism evidence="3 4">
    <name type="scientific">Brenthis ino</name>
    <name type="common">lesser marbled fritillary</name>
    <dbReference type="NCBI Taxonomy" id="405034"/>
    <lineage>
        <taxon>Eukaryota</taxon>
        <taxon>Metazoa</taxon>
        <taxon>Ecdysozoa</taxon>
        <taxon>Arthropoda</taxon>
        <taxon>Hexapoda</taxon>
        <taxon>Insecta</taxon>
        <taxon>Pterygota</taxon>
        <taxon>Neoptera</taxon>
        <taxon>Endopterygota</taxon>
        <taxon>Lepidoptera</taxon>
        <taxon>Glossata</taxon>
        <taxon>Ditrysia</taxon>
        <taxon>Papilionoidea</taxon>
        <taxon>Nymphalidae</taxon>
        <taxon>Heliconiinae</taxon>
        <taxon>Argynnini</taxon>
        <taxon>Brenthis</taxon>
    </lineage>
</organism>
<dbReference type="OrthoDB" id="7219262at2759"/>
<evidence type="ECO:0000256" key="1">
    <source>
        <dbReference type="SAM" id="MobiDB-lite"/>
    </source>
</evidence>
<reference evidence="3" key="1">
    <citation type="submission" date="2021-12" db="EMBL/GenBank/DDBJ databases">
        <authorList>
            <person name="Martin H S."/>
        </authorList>
    </citation>
    <scope>NUCLEOTIDE SEQUENCE</scope>
</reference>
<sequence length="284" mass="33662">MDVFLTGFSKRLLVAVSVIILIAMCLTPAEARSVEHKRRHQRRPDNMAHMTKDSIRRPKNPSSDQFRNATRMIKHKLRNTKRYFDQDRRVLNETREYRDGMPTWLPAVNFVDIHFHDYKTSRKGKSITERKFSYLMPKLFKTLKEYETIFHLLLKVQPELSDDPFANYMIVRRKLLTNTLDKLSSTTAEIECNMVDVNISYQKFDQNRMKLDALKQKVDATQCLKNDYIAFRGYGNLLNNWYYEFRCPLNKKTDRKCAAYHAKMREKLGNKKNKNSKNNVSIMS</sequence>
<feature type="signal peptide" evidence="2">
    <location>
        <begin position="1"/>
        <end position="31"/>
    </location>
</feature>
<feature type="non-terminal residue" evidence="3">
    <location>
        <position position="284"/>
    </location>
</feature>
<dbReference type="Proteomes" id="UP000838878">
    <property type="component" value="Chromosome 14"/>
</dbReference>
<dbReference type="EMBL" id="OV170234">
    <property type="protein sequence ID" value="CAH0720133.1"/>
    <property type="molecule type" value="Genomic_DNA"/>
</dbReference>
<evidence type="ECO:0000256" key="2">
    <source>
        <dbReference type="SAM" id="SignalP"/>
    </source>
</evidence>
<feature type="region of interest" description="Disordered" evidence="1">
    <location>
        <begin position="32"/>
        <end position="65"/>
    </location>
</feature>
<name>A0A8J9VCR6_9NEOP</name>
<evidence type="ECO:0000313" key="3">
    <source>
        <dbReference type="EMBL" id="CAH0720133.1"/>
    </source>
</evidence>
<keyword evidence="2" id="KW-0732">Signal</keyword>
<feature type="compositionally biased region" description="Basic and acidic residues" evidence="1">
    <location>
        <begin position="43"/>
        <end position="56"/>
    </location>
</feature>
<evidence type="ECO:0000313" key="4">
    <source>
        <dbReference type="Proteomes" id="UP000838878"/>
    </source>
</evidence>